<evidence type="ECO:0000256" key="2">
    <source>
        <dbReference type="PIRNR" id="PIRNR006276"/>
    </source>
</evidence>
<comment type="subcellular location">
    <subcellularLocation>
        <location evidence="2">Cytoplasm</location>
    </subcellularLocation>
</comment>
<protein>
    <recommendedName>
        <fullName evidence="2">Universal stress protein</fullName>
    </recommendedName>
</protein>
<evidence type="ECO:0000256" key="1">
    <source>
        <dbReference type="ARBA" id="ARBA00008791"/>
    </source>
</evidence>
<comment type="similarity">
    <text evidence="1 2">Belongs to the universal stress protein A family.</text>
</comment>
<dbReference type="PRINTS" id="PR01438">
    <property type="entry name" value="UNVRSLSTRESS"/>
</dbReference>
<dbReference type="Proteomes" id="UP000199452">
    <property type="component" value="Unassembled WGS sequence"/>
</dbReference>
<dbReference type="OrthoDB" id="9788959at2"/>
<gene>
    <name evidence="4" type="ORF">SAMN05216323_106415</name>
</gene>
<dbReference type="RefSeq" id="WP_092440109.1">
    <property type="nucleotide sequence ID" value="NZ_FMYP01000064.1"/>
</dbReference>
<dbReference type="PANTHER" id="PTHR46268:SF6">
    <property type="entry name" value="UNIVERSAL STRESS PROTEIN UP12"/>
    <property type="match status" value="1"/>
</dbReference>
<dbReference type="Pfam" id="PF00582">
    <property type="entry name" value="Usp"/>
    <property type="match status" value="1"/>
</dbReference>
<dbReference type="STRING" id="1640674.SAMN05216323_106415"/>
<dbReference type="InterPro" id="IPR006015">
    <property type="entry name" value="Universal_stress_UspA"/>
</dbReference>
<dbReference type="AlphaFoldDB" id="A0A1G6QR48"/>
<dbReference type="InterPro" id="IPR006016">
    <property type="entry name" value="UspA"/>
</dbReference>
<evidence type="ECO:0000313" key="4">
    <source>
        <dbReference type="EMBL" id="SDC94404.1"/>
    </source>
</evidence>
<reference evidence="4 5" key="1">
    <citation type="submission" date="2016-09" db="EMBL/GenBank/DDBJ databases">
        <authorList>
            <person name="Capua I."/>
            <person name="De Benedictis P."/>
            <person name="Joannis T."/>
            <person name="Lombin L.H."/>
            <person name="Cattoli G."/>
        </authorList>
    </citation>
    <scope>NUCLEOTIDE SEQUENCE [LARGE SCALE GENOMIC DNA]</scope>
    <source>
        <strain evidence="4 5">A7P-90m</strain>
    </source>
</reference>
<dbReference type="Gene3D" id="3.40.50.620">
    <property type="entry name" value="HUPs"/>
    <property type="match status" value="1"/>
</dbReference>
<dbReference type="EMBL" id="FMYP01000064">
    <property type="protein sequence ID" value="SDC94404.1"/>
    <property type="molecule type" value="Genomic_DNA"/>
</dbReference>
<evidence type="ECO:0000259" key="3">
    <source>
        <dbReference type="Pfam" id="PF00582"/>
    </source>
</evidence>
<organism evidence="4 5">
    <name type="scientific">Williamwhitmania taraxaci</name>
    <dbReference type="NCBI Taxonomy" id="1640674"/>
    <lineage>
        <taxon>Bacteria</taxon>
        <taxon>Pseudomonadati</taxon>
        <taxon>Bacteroidota</taxon>
        <taxon>Bacteroidia</taxon>
        <taxon>Bacteroidales</taxon>
        <taxon>Williamwhitmaniaceae</taxon>
        <taxon>Williamwhitmania</taxon>
    </lineage>
</organism>
<dbReference type="PANTHER" id="PTHR46268">
    <property type="entry name" value="STRESS RESPONSE PROTEIN NHAX"/>
    <property type="match status" value="1"/>
</dbReference>
<keyword evidence="5" id="KW-1185">Reference proteome</keyword>
<evidence type="ECO:0000313" key="5">
    <source>
        <dbReference type="Proteomes" id="UP000199452"/>
    </source>
</evidence>
<keyword evidence="2" id="KW-0963">Cytoplasm</keyword>
<dbReference type="GO" id="GO:0005737">
    <property type="term" value="C:cytoplasm"/>
    <property type="evidence" value="ECO:0007669"/>
    <property type="project" value="UniProtKB-SubCell"/>
</dbReference>
<feature type="domain" description="UspA" evidence="3">
    <location>
        <begin position="1"/>
        <end position="151"/>
    </location>
</feature>
<name>A0A1G6QR48_9BACT</name>
<dbReference type="InterPro" id="IPR014729">
    <property type="entry name" value="Rossmann-like_a/b/a_fold"/>
</dbReference>
<accession>A0A1G6QR48</accession>
<dbReference type="SUPFAM" id="SSF52402">
    <property type="entry name" value="Adenine nucleotide alpha hydrolases-like"/>
    <property type="match status" value="1"/>
</dbReference>
<dbReference type="PIRSF" id="PIRSF006276">
    <property type="entry name" value="UspA"/>
    <property type="match status" value="1"/>
</dbReference>
<dbReference type="CDD" id="cd00293">
    <property type="entry name" value="USP-like"/>
    <property type="match status" value="1"/>
</dbReference>
<proteinExistence type="inferred from homology"/>
<sequence>MKKILIALDFDPSAKKVAEKGFALAKTMDAEVILVHVIADQTYYSSLEASPIMGFSEFNSTDFLQFINVDGVTKASEYFLDKLKHHLGDKTIQTVVESGDFAESIIKTAKHYHADIIVMGSHSKRWLEQILLGSVTAEVLKLTAIPLFIIPIKEHNS</sequence>